<protein>
    <submittedName>
        <fullName evidence="1">Uncharacterized protein</fullName>
    </submittedName>
</protein>
<evidence type="ECO:0000313" key="2">
    <source>
        <dbReference type="Proteomes" id="UP000694402"/>
    </source>
</evidence>
<reference evidence="1" key="2">
    <citation type="submission" date="2025-09" db="UniProtKB">
        <authorList>
            <consortium name="Ensembl"/>
        </authorList>
    </citation>
    <scope>IDENTIFICATION</scope>
</reference>
<accession>A0A8C8DEK4</accession>
<name>A0A8C8DEK4_ONCTS</name>
<organism evidence="1 2">
    <name type="scientific">Oncorhynchus tshawytscha</name>
    <name type="common">Chinook salmon</name>
    <name type="synonym">Salmo tshawytscha</name>
    <dbReference type="NCBI Taxonomy" id="74940"/>
    <lineage>
        <taxon>Eukaryota</taxon>
        <taxon>Metazoa</taxon>
        <taxon>Chordata</taxon>
        <taxon>Craniata</taxon>
        <taxon>Vertebrata</taxon>
        <taxon>Euteleostomi</taxon>
        <taxon>Actinopterygii</taxon>
        <taxon>Neopterygii</taxon>
        <taxon>Teleostei</taxon>
        <taxon>Protacanthopterygii</taxon>
        <taxon>Salmoniformes</taxon>
        <taxon>Salmonidae</taxon>
        <taxon>Salmoninae</taxon>
        <taxon>Oncorhynchus</taxon>
    </lineage>
</organism>
<dbReference type="PANTHER" id="PTHR23080:SF143">
    <property type="entry name" value="SI:DKEY-56D12.4"/>
    <property type="match status" value="1"/>
</dbReference>
<dbReference type="Proteomes" id="UP000694402">
    <property type="component" value="Unassembled WGS sequence"/>
</dbReference>
<dbReference type="PANTHER" id="PTHR23080">
    <property type="entry name" value="THAP DOMAIN PROTEIN"/>
    <property type="match status" value="1"/>
</dbReference>
<sequence length="301" mass="34370">MVRFAKRMAGESFVCISVCGVKMVLSFLNFGCTCNMLVESPRPGTDLSVLMPPQHKDPDTQWEIPALTDHSYVSREPVNKPICHKQTQCGGAEPLTHIILKNDTSSVLYTGLPLSVFFDHVAFLEKFYTANFKMHITDETLITLMKLKLNLLQVVSRILSFWIDTMEEHMKIYIPCLLRETIQNTMPQCFIVKFPNTTCIINCSETILQKAHHLDSRRESYRHSYSSNTPSIWLSLLHAWRISYVKPCHTSLHSKGDQLSDKDVTSTRRIANVERVIGRLKVFKILSQTVPVNLTPKMDSP</sequence>
<reference evidence="1" key="1">
    <citation type="submission" date="2025-08" db="UniProtKB">
        <authorList>
            <consortium name="Ensembl"/>
        </authorList>
    </citation>
    <scope>IDENTIFICATION</scope>
</reference>
<dbReference type="GeneTree" id="ENSGT00940000164656"/>
<dbReference type="Ensembl" id="ENSOTST00005023923.2">
    <property type="protein sequence ID" value="ENSOTSP00005022064.1"/>
    <property type="gene ID" value="ENSOTSG00005010582.2"/>
</dbReference>
<dbReference type="AlphaFoldDB" id="A0A8C8DEK4"/>
<evidence type="ECO:0000313" key="1">
    <source>
        <dbReference type="Ensembl" id="ENSOTSP00005022064.1"/>
    </source>
</evidence>
<keyword evidence="2" id="KW-1185">Reference proteome</keyword>
<proteinExistence type="predicted"/>